<keyword evidence="4" id="KW-1185">Reference proteome</keyword>
<dbReference type="PANTHER" id="PTHR43969:SF4">
    <property type="entry name" value="FI01423P-RELATED"/>
    <property type="match status" value="1"/>
</dbReference>
<dbReference type="Gene3D" id="1.20.1050.10">
    <property type="match status" value="1"/>
</dbReference>
<sequence length="221" mass="24711">MTKLVLYGMDPSPPVRACLLTLKALELPYEYVEVNLAAGEHRNPEFLKKNPQGTVPLLEDNGALIYDSHAICGYLVDKYSKSDELYPRDLVKRAAVNQRLYFDASIIFMSLRNVSAAFFHKGITVVPKEKTDLIHEALALTETFLADKPYIVGSTLTIADFCCAATVSSLPAVVDIDPQRYPKITAWLARLGQLPYFEEGNGVGVKKYITMMRNYLTDIQV</sequence>
<evidence type="ECO:0000259" key="2">
    <source>
        <dbReference type="PROSITE" id="PS50404"/>
    </source>
</evidence>
<dbReference type="InterPro" id="IPR040079">
    <property type="entry name" value="Glutathione_S-Trfase"/>
</dbReference>
<dbReference type="PROSITE" id="PS50405">
    <property type="entry name" value="GST_CTER"/>
    <property type="match status" value="1"/>
</dbReference>
<dbReference type="GO" id="GO:0006749">
    <property type="term" value="P:glutathione metabolic process"/>
    <property type="evidence" value="ECO:0007669"/>
    <property type="project" value="TreeGrafter"/>
</dbReference>
<dbReference type="SFLD" id="SFLDS00019">
    <property type="entry name" value="Glutathione_Transferase_(cytos"/>
    <property type="match status" value="1"/>
</dbReference>
<dbReference type="Proteomes" id="UP000504634">
    <property type="component" value="Unplaced"/>
</dbReference>
<comment type="subunit">
    <text evidence="1">Homodimer.</text>
</comment>
<dbReference type="FunFam" id="3.40.30.10:FF:000034">
    <property type="entry name" value="glutathione S-transferase 1"/>
    <property type="match status" value="1"/>
</dbReference>
<proteinExistence type="predicted"/>
<dbReference type="SUPFAM" id="SSF47616">
    <property type="entry name" value="GST C-terminal domain-like"/>
    <property type="match status" value="1"/>
</dbReference>
<name>A0A6J2U391_DROLE</name>
<evidence type="ECO:0000259" key="3">
    <source>
        <dbReference type="PROSITE" id="PS50405"/>
    </source>
</evidence>
<dbReference type="FunFam" id="1.20.1050.10:FF:000007">
    <property type="entry name" value="Glutathione S-transferase 1-1"/>
    <property type="match status" value="1"/>
</dbReference>
<dbReference type="InterPro" id="IPR036249">
    <property type="entry name" value="Thioredoxin-like_sf"/>
</dbReference>
<dbReference type="InterPro" id="IPR004046">
    <property type="entry name" value="GST_C"/>
</dbReference>
<evidence type="ECO:0000256" key="1">
    <source>
        <dbReference type="ARBA" id="ARBA00011738"/>
    </source>
</evidence>
<dbReference type="SFLD" id="SFLDG01153">
    <property type="entry name" value="Main.4:_Theta-like"/>
    <property type="match status" value="1"/>
</dbReference>
<dbReference type="CDD" id="cd03045">
    <property type="entry name" value="GST_N_Delta_Epsilon"/>
    <property type="match status" value="1"/>
</dbReference>
<feature type="domain" description="GST C-terminal" evidence="3">
    <location>
        <begin position="89"/>
        <end position="212"/>
    </location>
</feature>
<dbReference type="InterPro" id="IPR036282">
    <property type="entry name" value="Glutathione-S-Trfase_C_sf"/>
</dbReference>
<feature type="domain" description="GST N-terminal" evidence="2">
    <location>
        <begin position="2"/>
        <end position="83"/>
    </location>
</feature>
<dbReference type="PANTHER" id="PTHR43969">
    <property type="entry name" value="GLUTATHIONE S TRANSFERASE D10, ISOFORM A-RELATED"/>
    <property type="match status" value="1"/>
</dbReference>
<organism evidence="4 5">
    <name type="scientific">Drosophila lebanonensis</name>
    <name type="common">Fruit fly</name>
    <name type="synonym">Scaptodrosophila lebanonensis</name>
    <dbReference type="NCBI Taxonomy" id="7225"/>
    <lineage>
        <taxon>Eukaryota</taxon>
        <taxon>Metazoa</taxon>
        <taxon>Ecdysozoa</taxon>
        <taxon>Arthropoda</taxon>
        <taxon>Hexapoda</taxon>
        <taxon>Insecta</taxon>
        <taxon>Pterygota</taxon>
        <taxon>Neoptera</taxon>
        <taxon>Endopterygota</taxon>
        <taxon>Diptera</taxon>
        <taxon>Brachycera</taxon>
        <taxon>Muscomorpha</taxon>
        <taxon>Ephydroidea</taxon>
        <taxon>Drosophilidae</taxon>
        <taxon>Scaptodrosophila</taxon>
    </lineage>
</organism>
<reference evidence="5" key="1">
    <citation type="submission" date="2025-08" db="UniProtKB">
        <authorList>
            <consortium name="RefSeq"/>
        </authorList>
    </citation>
    <scope>IDENTIFICATION</scope>
    <source>
        <strain evidence="5">11010-0011.00</strain>
        <tissue evidence="5">Whole body</tissue>
    </source>
</reference>
<dbReference type="OrthoDB" id="2309723at2759"/>
<dbReference type="SUPFAM" id="SSF52833">
    <property type="entry name" value="Thioredoxin-like"/>
    <property type="match status" value="1"/>
</dbReference>
<dbReference type="AlphaFoldDB" id="A0A6J2U391"/>
<dbReference type="Pfam" id="PF13417">
    <property type="entry name" value="GST_N_3"/>
    <property type="match status" value="1"/>
</dbReference>
<dbReference type="InterPro" id="IPR004045">
    <property type="entry name" value="Glutathione_S-Trfase_N"/>
</dbReference>
<dbReference type="GeneID" id="115630450"/>
<gene>
    <name evidence="5" type="primary">LOC115630450</name>
</gene>
<dbReference type="GO" id="GO:0004364">
    <property type="term" value="F:glutathione transferase activity"/>
    <property type="evidence" value="ECO:0007669"/>
    <property type="project" value="TreeGrafter"/>
</dbReference>
<evidence type="ECO:0000313" key="4">
    <source>
        <dbReference type="Proteomes" id="UP000504634"/>
    </source>
</evidence>
<dbReference type="RefSeq" id="XP_030382874.1">
    <property type="nucleotide sequence ID" value="XM_030527014.1"/>
</dbReference>
<dbReference type="SFLD" id="SFLDG00358">
    <property type="entry name" value="Main_(cytGST)"/>
    <property type="match status" value="1"/>
</dbReference>
<dbReference type="PROSITE" id="PS50404">
    <property type="entry name" value="GST_NTER"/>
    <property type="match status" value="1"/>
</dbReference>
<dbReference type="InterPro" id="IPR010987">
    <property type="entry name" value="Glutathione-S-Trfase_C-like"/>
</dbReference>
<accession>A0A6J2U391</accession>
<dbReference type="Gene3D" id="3.40.30.10">
    <property type="entry name" value="Glutaredoxin"/>
    <property type="match status" value="1"/>
</dbReference>
<dbReference type="CDD" id="cd03177">
    <property type="entry name" value="GST_C_Delta_Epsilon"/>
    <property type="match status" value="1"/>
</dbReference>
<dbReference type="Pfam" id="PF00043">
    <property type="entry name" value="GST_C"/>
    <property type="match status" value="1"/>
</dbReference>
<evidence type="ECO:0000313" key="5">
    <source>
        <dbReference type="RefSeq" id="XP_030382874.1"/>
    </source>
</evidence>
<protein>
    <submittedName>
        <fullName evidence="5">Glutathione S-transferase 1-like</fullName>
    </submittedName>
</protein>